<keyword evidence="4 11" id="KW-0963">Cytoplasm</keyword>
<evidence type="ECO:0000313" key="16">
    <source>
        <dbReference type="Proteomes" id="UP000007093"/>
    </source>
</evidence>
<keyword evidence="16" id="KW-1185">Reference proteome</keyword>
<dbReference type="NCBIfam" id="TIGR02225">
    <property type="entry name" value="recomb_XerD"/>
    <property type="match status" value="1"/>
</dbReference>
<sequence length="305" mass="35301">MLAMNNVLDPMAERFLRYLRVERNDSPNTILNYKDDLIAFSVFLSGRGKATWLEVSLLDIRSYLAQLHREEKARRTIARRISSLRSFYRYLMREGLTDKNPFTKVKTPKLEKKLPVFLEEFEMNHLLELPDLSTELGQRDRALLEFLYSTGCRVSELVGLTLTRLDLSNRYALLLGKGHKERIVPLGHPCIRAMNAYLTGARRVLMEKYEVPSHDFIFVNHRGTPLTARSVRRILDRYVEMASIQKHVSPHTIRHTFATHLLDHGADLRSVQELLGHASLSTTQIYTHVTADRIASVYKKHHPRA</sequence>
<dbReference type="NCBIfam" id="TIGR02224">
    <property type="entry name" value="recomb_XerC"/>
    <property type="match status" value="1"/>
</dbReference>
<comment type="subcellular location">
    <subcellularLocation>
        <location evidence="1 11">Cytoplasm</location>
    </subcellularLocation>
</comment>
<dbReference type="Pfam" id="PF02899">
    <property type="entry name" value="Phage_int_SAM_1"/>
    <property type="match status" value="1"/>
</dbReference>
<dbReference type="CDD" id="cd00798">
    <property type="entry name" value="INT_XerDC_C"/>
    <property type="match status" value="1"/>
</dbReference>
<dbReference type="PROSITE" id="PS51900">
    <property type="entry name" value="CB"/>
    <property type="match status" value="1"/>
</dbReference>
<comment type="subunit">
    <text evidence="11">Forms a cyclic heterotetrameric complex composed of two molecules of XerC and two molecules of XerD.</text>
</comment>
<dbReference type="InterPro" id="IPR023009">
    <property type="entry name" value="Tyrosine_recombinase_XerC/XerD"/>
</dbReference>
<dbReference type="InterPro" id="IPR004107">
    <property type="entry name" value="Integrase_SAM-like_N"/>
</dbReference>
<dbReference type="GO" id="GO:0051301">
    <property type="term" value="P:cell division"/>
    <property type="evidence" value="ECO:0007669"/>
    <property type="project" value="UniProtKB-UniRule"/>
</dbReference>
<dbReference type="FunCoup" id="G4Q873">
    <property type="interactions" value="36"/>
</dbReference>
<dbReference type="GO" id="GO:0009037">
    <property type="term" value="F:tyrosine-based site-specific recombinase activity"/>
    <property type="evidence" value="ECO:0007669"/>
    <property type="project" value="UniProtKB-UniRule"/>
</dbReference>
<evidence type="ECO:0000256" key="10">
    <source>
        <dbReference type="ARBA" id="ARBA00023306"/>
    </source>
</evidence>
<feature type="active site" evidence="11">
    <location>
        <position position="251"/>
    </location>
</feature>
<organism evidence="15 16">
    <name type="scientific">Acidaminococcus intestini (strain RyC-MR95)</name>
    <dbReference type="NCBI Taxonomy" id="568816"/>
    <lineage>
        <taxon>Bacteria</taxon>
        <taxon>Bacillati</taxon>
        <taxon>Bacillota</taxon>
        <taxon>Negativicutes</taxon>
        <taxon>Acidaminococcales</taxon>
        <taxon>Acidaminococcaceae</taxon>
        <taxon>Acidaminococcus</taxon>
    </lineage>
</organism>
<keyword evidence="9 11" id="KW-0233">DNA recombination</keyword>
<evidence type="ECO:0000256" key="7">
    <source>
        <dbReference type="ARBA" id="ARBA00022908"/>
    </source>
</evidence>
<evidence type="ECO:0000256" key="12">
    <source>
        <dbReference type="NCBIfam" id="TIGR02224"/>
    </source>
</evidence>
<dbReference type="Gene3D" id="1.10.443.10">
    <property type="entry name" value="Intergrase catalytic core"/>
    <property type="match status" value="1"/>
</dbReference>
<feature type="active site" evidence="11">
    <location>
        <position position="254"/>
    </location>
</feature>
<comment type="function">
    <text evidence="11">Site-specific tyrosine recombinase, which acts by catalyzing the cutting and rejoining of the recombining DNA molecules. The XerC-XerD complex is essential to convert dimers of the bacterial chromosome into monomers to permit their segregation at cell division. It also contributes to the segregational stability of plasmids.</text>
</comment>
<keyword evidence="8 11" id="KW-0238">DNA-binding</keyword>
<dbReference type="KEGG" id="ain:Acin_1178"/>
<dbReference type="PANTHER" id="PTHR30349">
    <property type="entry name" value="PHAGE INTEGRASE-RELATED"/>
    <property type="match status" value="1"/>
</dbReference>
<evidence type="ECO:0000256" key="6">
    <source>
        <dbReference type="ARBA" id="ARBA00022829"/>
    </source>
</evidence>
<dbReference type="InterPro" id="IPR011010">
    <property type="entry name" value="DNA_brk_join_enz"/>
</dbReference>
<dbReference type="InterPro" id="IPR011931">
    <property type="entry name" value="Recomb_XerC"/>
</dbReference>
<proteinExistence type="inferred from homology"/>
<evidence type="ECO:0000259" key="14">
    <source>
        <dbReference type="PROSITE" id="PS51900"/>
    </source>
</evidence>
<feature type="active site" evidence="11">
    <location>
        <position position="153"/>
    </location>
</feature>
<dbReference type="PANTHER" id="PTHR30349:SF77">
    <property type="entry name" value="TYROSINE RECOMBINASE XERC"/>
    <property type="match status" value="1"/>
</dbReference>
<evidence type="ECO:0000256" key="2">
    <source>
        <dbReference type="ARBA" id="ARBA00006657"/>
    </source>
</evidence>
<dbReference type="InterPro" id="IPR044068">
    <property type="entry name" value="CB"/>
</dbReference>
<reference evidence="15 16" key="1">
    <citation type="journal article" date="2011" name="J. Bacteriol.">
        <title>Complete genome sequence of Acidaminococcus intestini RYC-MR95, a Gram-negative bacterium from the phylum Firmicutes.</title>
        <authorList>
            <person name="D'Auria G."/>
            <person name="Galan J.C."/>
            <person name="Rodriguez-Alcayna M."/>
            <person name="Moya A."/>
            <person name="Baquero F."/>
            <person name="Latorre A."/>
        </authorList>
    </citation>
    <scope>NUCLEOTIDE SEQUENCE [LARGE SCALE GENOMIC DNA]</scope>
    <source>
        <strain evidence="15 16">RyC-MR95</strain>
    </source>
</reference>
<evidence type="ECO:0000256" key="4">
    <source>
        <dbReference type="ARBA" id="ARBA00022490"/>
    </source>
</evidence>
<feature type="domain" description="Tyr recombinase" evidence="13">
    <location>
        <begin position="113"/>
        <end position="299"/>
    </location>
</feature>
<dbReference type="SUPFAM" id="SSF56349">
    <property type="entry name" value="DNA breaking-rejoining enzymes"/>
    <property type="match status" value="1"/>
</dbReference>
<protein>
    <recommendedName>
        <fullName evidence="11 12">Tyrosine recombinase XerC</fullName>
    </recommendedName>
</protein>
<keyword evidence="7 11" id="KW-0229">DNA integration</keyword>
<evidence type="ECO:0000256" key="1">
    <source>
        <dbReference type="ARBA" id="ARBA00004496"/>
    </source>
</evidence>
<dbReference type="InterPro" id="IPR050090">
    <property type="entry name" value="Tyrosine_recombinase_XerCD"/>
</dbReference>
<dbReference type="GO" id="GO:0003677">
    <property type="term" value="F:DNA binding"/>
    <property type="evidence" value="ECO:0007669"/>
    <property type="project" value="UniProtKB-UniRule"/>
</dbReference>
<evidence type="ECO:0000259" key="13">
    <source>
        <dbReference type="PROSITE" id="PS51898"/>
    </source>
</evidence>
<name>G4Q873_ACIIR</name>
<feature type="active site" evidence="11">
    <location>
        <position position="177"/>
    </location>
</feature>
<dbReference type="HAMAP" id="MF_01808">
    <property type="entry name" value="Recomb_XerC_XerD"/>
    <property type="match status" value="1"/>
</dbReference>
<keyword evidence="5 11" id="KW-0132">Cell division</keyword>
<dbReference type="InterPro" id="IPR013762">
    <property type="entry name" value="Integrase-like_cat_sf"/>
</dbReference>
<feature type="active site" description="O-(3'-phospho-DNA)-tyrosine intermediate" evidence="11">
    <location>
        <position position="286"/>
    </location>
</feature>
<evidence type="ECO:0000256" key="8">
    <source>
        <dbReference type="ARBA" id="ARBA00023125"/>
    </source>
</evidence>
<dbReference type="GO" id="GO:0006313">
    <property type="term" value="P:DNA transposition"/>
    <property type="evidence" value="ECO:0007669"/>
    <property type="project" value="UniProtKB-UniRule"/>
</dbReference>
<dbReference type="InterPro" id="IPR011932">
    <property type="entry name" value="Recomb_XerD"/>
</dbReference>
<dbReference type="InterPro" id="IPR010998">
    <property type="entry name" value="Integrase_recombinase_N"/>
</dbReference>
<dbReference type="PROSITE" id="PS51898">
    <property type="entry name" value="TYR_RECOMBINASE"/>
    <property type="match status" value="1"/>
</dbReference>
<dbReference type="NCBIfam" id="NF001399">
    <property type="entry name" value="PRK00283.1"/>
    <property type="match status" value="1"/>
</dbReference>
<accession>G4Q873</accession>
<evidence type="ECO:0000256" key="9">
    <source>
        <dbReference type="ARBA" id="ARBA00023172"/>
    </source>
</evidence>
<evidence type="ECO:0000256" key="3">
    <source>
        <dbReference type="ARBA" id="ARBA00010450"/>
    </source>
</evidence>
<dbReference type="GO" id="GO:0005737">
    <property type="term" value="C:cytoplasm"/>
    <property type="evidence" value="ECO:0007669"/>
    <property type="project" value="UniProtKB-SubCell"/>
</dbReference>
<dbReference type="AlphaFoldDB" id="G4Q873"/>
<evidence type="ECO:0000256" key="11">
    <source>
        <dbReference type="HAMAP-Rule" id="MF_01808"/>
    </source>
</evidence>
<dbReference type="Proteomes" id="UP000007093">
    <property type="component" value="Chromosome"/>
</dbReference>
<feature type="active site" evidence="11">
    <location>
        <position position="277"/>
    </location>
</feature>
<dbReference type="Gene3D" id="1.10.150.130">
    <property type="match status" value="1"/>
</dbReference>
<dbReference type="InParanoid" id="G4Q873"/>
<dbReference type="InterPro" id="IPR002104">
    <property type="entry name" value="Integrase_catalytic"/>
</dbReference>
<dbReference type="GO" id="GO:0007059">
    <property type="term" value="P:chromosome segregation"/>
    <property type="evidence" value="ECO:0007669"/>
    <property type="project" value="UniProtKB-UniRule"/>
</dbReference>
<dbReference type="EMBL" id="CP003058">
    <property type="protein sequence ID" value="AEQ22404.1"/>
    <property type="molecule type" value="Genomic_DNA"/>
</dbReference>
<keyword evidence="6 11" id="KW-0159">Chromosome partition</keyword>
<gene>
    <name evidence="11" type="primary">xerC</name>
    <name evidence="15" type="ordered locus">Acin_1178</name>
</gene>
<dbReference type="eggNOG" id="COG4974">
    <property type="taxonomic scope" value="Bacteria"/>
</dbReference>
<dbReference type="Pfam" id="PF00589">
    <property type="entry name" value="Phage_integrase"/>
    <property type="match status" value="1"/>
</dbReference>
<feature type="domain" description="Core-binding (CB)" evidence="14">
    <location>
        <begin position="6"/>
        <end position="92"/>
    </location>
</feature>
<comment type="similarity">
    <text evidence="2 11">Belongs to the 'phage' integrase family. XerC subfamily.</text>
</comment>
<dbReference type="HOGENOM" id="CLU_027562_9_6_9"/>
<evidence type="ECO:0000313" key="15">
    <source>
        <dbReference type="EMBL" id="AEQ22404.1"/>
    </source>
</evidence>
<comment type="similarity">
    <text evidence="3">Belongs to the 'phage' integrase family. XerD subfamily.</text>
</comment>
<dbReference type="NCBIfam" id="NF040815">
    <property type="entry name" value="recomb_XerA_Arch"/>
    <property type="match status" value="1"/>
</dbReference>
<dbReference type="PATRIC" id="fig|568816.4.peg.1135"/>
<dbReference type="STRING" id="568816.Acin_1178"/>
<keyword evidence="10 11" id="KW-0131">Cell cycle</keyword>
<evidence type="ECO:0000256" key="5">
    <source>
        <dbReference type="ARBA" id="ARBA00022618"/>
    </source>
</evidence>